<evidence type="ECO:0000313" key="3">
    <source>
        <dbReference type="Proteomes" id="UP001145742"/>
    </source>
</evidence>
<keyword evidence="1" id="KW-0812">Transmembrane</keyword>
<dbReference type="EMBL" id="WHWB01034150">
    <property type="protein sequence ID" value="KAJ7413297.1"/>
    <property type="molecule type" value="Genomic_DNA"/>
</dbReference>
<feature type="transmembrane region" description="Helical" evidence="1">
    <location>
        <begin position="20"/>
        <end position="43"/>
    </location>
</feature>
<organism evidence="2 3">
    <name type="scientific">Willisornis vidua</name>
    <name type="common">Xingu scale-backed antbird</name>
    <dbReference type="NCBI Taxonomy" id="1566151"/>
    <lineage>
        <taxon>Eukaryota</taxon>
        <taxon>Metazoa</taxon>
        <taxon>Chordata</taxon>
        <taxon>Craniata</taxon>
        <taxon>Vertebrata</taxon>
        <taxon>Euteleostomi</taxon>
        <taxon>Archelosauria</taxon>
        <taxon>Archosauria</taxon>
        <taxon>Dinosauria</taxon>
        <taxon>Saurischia</taxon>
        <taxon>Theropoda</taxon>
        <taxon>Coelurosauria</taxon>
        <taxon>Aves</taxon>
        <taxon>Neognathae</taxon>
        <taxon>Neoaves</taxon>
        <taxon>Telluraves</taxon>
        <taxon>Australaves</taxon>
        <taxon>Passeriformes</taxon>
        <taxon>Thamnophilidae</taxon>
        <taxon>Willisornis</taxon>
    </lineage>
</organism>
<comment type="caution">
    <text evidence="2">The sequence shown here is derived from an EMBL/GenBank/DDBJ whole genome shotgun (WGS) entry which is preliminary data.</text>
</comment>
<sequence length="141" mass="15259">MDQILGDASLFLRALRKMVSVFPCCPGPPLTSFFVYAAVWMFAVVEKQSDKKPFCAQSSWCNVFRSVLCSDLLLSASEAQPISSVSCELLIWSVGILCMNVPSMYQAGGLAMEHPDVGAFPPKSGQRKAADALLLYTAAQS</sequence>
<keyword evidence="3" id="KW-1185">Reference proteome</keyword>
<evidence type="ECO:0000256" key="1">
    <source>
        <dbReference type="SAM" id="Phobius"/>
    </source>
</evidence>
<accession>A0ABQ9D653</accession>
<keyword evidence="1" id="KW-1133">Transmembrane helix</keyword>
<protein>
    <submittedName>
        <fullName evidence="2">Uncharacterized protein</fullName>
    </submittedName>
</protein>
<name>A0ABQ9D653_9PASS</name>
<keyword evidence="1" id="KW-0472">Membrane</keyword>
<proteinExistence type="predicted"/>
<dbReference type="Proteomes" id="UP001145742">
    <property type="component" value="Unassembled WGS sequence"/>
</dbReference>
<gene>
    <name evidence="2" type="ORF">WISP_92158</name>
</gene>
<evidence type="ECO:0000313" key="2">
    <source>
        <dbReference type="EMBL" id="KAJ7413297.1"/>
    </source>
</evidence>
<reference evidence="2" key="1">
    <citation type="submission" date="2019-10" db="EMBL/GenBank/DDBJ databases">
        <authorList>
            <person name="Soares A.E.R."/>
            <person name="Aleixo A."/>
            <person name="Schneider P."/>
            <person name="Miyaki C.Y."/>
            <person name="Schneider M.P."/>
            <person name="Mello C."/>
            <person name="Vasconcelos A.T.R."/>
        </authorList>
    </citation>
    <scope>NUCLEOTIDE SEQUENCE</scope>
    <source>
        <tissue evidence="2">Muscle</tissue>
    </source>
</reference>